<comment type="caution">
    <text evidence="7">The sequence shown here is derived from an EMBL/GenBank/DDBJ whole genome shotgun (WGS) entry which is preliminary data.</text>
</comment>
<feature type="region of interest" description="Disordered" evidence="5">
    <location>
        <begin position="391"/>
        <end position="549"/>
    </location>
</feature>
<feature type="compositionally biased region" description="Polar residues" evidence="5">
    <location>
        <begin position="447"/>
        <end position="460"/>
    </location>
</feature>
<reference evidence="7 8" key="1">
    <citation type="submission" date="2024-07" db="EMBL/GenBank/DDBJ databases">
        <title>Draft sequence of the Neodothiora populina.</title>
        <authorList>
            <person name="Drown D.D."/>
            <person name="Schuette U.S."/>
            <person name="Buechlein A.B."/>
            <person name="Rusch D.R."/>
            <person name="Winton L.W."/>
            <person name="Adams G.A."/>
        </authorList>
    </citation>
    <scope>NUCLEOTIDE SEQUENCE [LARGE SCALE GENOMIC DNA]</scope>
    <source>
        <strain evidence="7 8">CPC 39397</strain>
    </source>
</reference>
<evidence type="ECO:0000313" key="8">
    <source>
        <dbReference type="Proteomes" id="UP001562354"/>
    </source>
</evidence>
<accession>A0ABR3P2A7</accession>
<name>A0ABR3P2A7_9PEZI</name>
<evidence type="ECO:0000256" key="3">
    <source>
        <dbReference type="ARBA" id="ARBA00022989"/>
    </source>
</evidence>
<dbReference type="PANTHER" id="PTHR28293">
    <property type="entry name" value="NUCLEAR RIM PROTEIN 1"/>
    <property type="match status" value="1"/>
</dbReference>
<evidence type="ECO:0000256" key="1">
    <source>
        <dbReference type="ARBA" id="ARBA00004127"/>
    </source>
</evidence>
<organism evidence="7 8">
    <name type="scientific">Neodothiora populina</name>
    <dbReference type="NCBI Taxonomy" id="2781224"/>
    <lineage>
        <taxon>Eukaryota</taxon>
        <taxon>Fungi</taxon>
        <taxon>Dikarya</taxon>
        <taxon>Ascomycota</taxon>
        <taxon>Pezizomycotina</taxon>
        <taxon>Dothideomycetes</taxon>
        <taxon>Dothideomycetidae</taxon>
        <taxon>Dothideales</taxon>
        <taxon>Dothioraceae</taxon>
        <taxon>Neodothiora</taxon>
    </lineage>
</organism>
<sequence>MPPLIRRQPFSERIKALLNPYDFLLWLAEELHESAIDDQLRDWTIPIGVAANFIFMIARANAGTGDGGRSDDVFGDFDGRGGSGWFAFFASLTANSLALLSILNAVYLFTRTRKYRLFESNVEVPPSTPSARRVKVDSSPMSNSPLAYFSAKLAATSAAARARPDEKTDVWELSIWDPKPLHLSLFALFSPGHVLVYWIFLPTTSSDPRPSVTVVTTIVLAAVLSAQLLVFQKFFEQKATDDRLLHKEVLNEYDTKFVHPALNKPVRDVGTQSRESAINPGVRSREVEVYTPTTIINRGWKINPNPSYAAHLGDNVDTQRLYAETPGRQLTRTPGPLISPTPLTKSRTTSSLGGTGAMGLNNNTTFSAMMRDAGAGPDTTFSPPKLLPRFAPSRAGGRPAPDFHPMAPPGSAAARAGAVGDRSTSAYPRTSDGGSLGVYSHAASPVRKSTTTDFFPSSRTSQHRSTRDSHGDAGRDRDARGGSPLKRVSTPGGGLFGAGRTGDRVADRAARAGDGTGRSSGGDGNGEKSDIGLRARLEGLRGGRENRPY</sequence>
<evidence type="ECO:0000256" key="4">
    <source>
        <dbReference type="ARBA" id="ARBA00023136"/>
    </source>
</evidence>
<feature type="compositionally biased region" description="Basic and acidic residues" evidence="5">
    <location>
        <begin position="501"/>
        <end position="511"/>
    </location>
</feature>
<feature type="compositionally biased region" description="Gly residues" evidence="5">
    <location>
        <begin position="491"/>
        <end position="500"/>
    </location>
</feature>
<feature type="transmembrane region" description="Helical" evidence="6">
    <location>
        <begin position="85"/>
        <end position="109"/>
    </location>
</feature>
<dbReference type="EMBL" id="JBFMKM010000016">
    <property type="protein sequence ID" value="KAL1296911.1"/>
    <property type="molecule type" value="Genomic_DNA"/>
</dbReference>
<comment type="subcellular location">
    <subcellularLocation>
        <location evidence="1">Endomembrane system</location>
        <topology evidence="1">Multi-pass membrane protein</topology>
    </subcellularLocation>
</comment>
<feature type="compositionally biased region" description="Gly residues" evidence="5">
    <location>
        <begin position="514"/>
        <end position="524"/>
    </location>
</feature>
<evidence type="ECO:0008006" key="9">
    <source>
        <dbReference type="Google" id="ProtNLM"/>
    </source>
</evidence>
<feature type="compositionally biased region" description="Basic and acidic residues" evidence="5">
    <location>
        <begin position="525"/>
        <end position="549"/>
    </location>
</feature>
<proteinExistence type="predicted"/>
<feature type="compositionally biased region" description="Basic and acidic residues" evidence="5">
    <location>
        <begin position="465"/>
        <end position="480"/>
    </location>
</feature>
<feature type="compositionally biased region" description="Low complexity" evidence="5">
    <location>
        <begin position="409"/>
        <end position="420"/>
    </location>
</feature>
<keyword evidence="8" id="KW-1185">Reference proteome</keyword>
<feature type="compositionally biased region" description="Polar residues" evidence="5">
    <location>
        <begin position="341"/>
        <end position="352"/>
    </location>
</feature>
<keyword evidence="4 6" id="KW-0472">Membrane</keyword>
<dbReference type="RefSeq" id="XP_069196593.1">
    <property type="nucleotide sequence ID" value="XM_069344177.1"/>
</dbReference>
<dbReference type="InterPro" id="IPR018819">
    <property type="entry name" value="Nur1/Mug154"/>
</dbReference>
<keyword evidence="2 6" id="KW-0812">Transmembrane</keyword>
<gene>
    <name evidence="7" type="ORF">AAFC00_004522</name>
</gene>
<feature type="transmembrane region" description="Helical" evidence="6">
    <location>
        <begin position="181"/>
        <end position="200"/>
    </location>
</feature>
<feature type="transmembrane region" description="Helical" evidence="6">
    <location>
        <begin position="212"/>
        <end position="231"/>
    </location>
</feature>
<dbReference type="GeneID" id="95978222"/>
<evidence type="ECO:0000256" key="6">
    <source>
        <dbReference type="SAM" id="Phobius"/>
    </source>
</evidence>
<dbReference type="PANTHER" id="PTHR28293:SF1">
    <property type="entry name" value="NUCLEAR RIM PROTEIN 1"/>
    <property type="match status" value="1"/>
</dbReference>
<dbReference type="Pfam" id="PF10332">
    <property type="entry name" value="DUF2418"/>
    <property type="match status" value="1"/>
</dbReference>
<keyword evidence="3 6" id="KW-1133">Transmembrane helix</keyword>
<evidence type="ECO:0000256" key="5">
    <source>
        <dbReference type="SAM" id="MobiDB-lite"/>
    </source>
</evidence>
<dbReference type="Proteomes" id="UP001562354">
    <property type="component" value="Unassembled WGS sequence"/>
</dbReference>
<evidence type="ECO:0000313" key="7">
    <source>
        <dbReference type="EMBL" id="KAL1296911.1"/>
    </source>
</evidence>
<feature type="region of interest" description="Disordered" evidence="5">
    <location>
        <begin position="328"/>
        <end position="358"/>
    </location>
</feature>
<protein>
    <recommendedName>
        <fullName evidence="9">Nuclear rim protein 1</fullName>
    </recommendedName>
</protein>
<evidence type="ECO:0000256" key="2">
    <source>
        <dbReference type="ARBA" id="ARBA00022692"/>
    </source>
</evidence>